<comment type="caution">
    <text evidence="10">The sequence shown here is derived from an EMBL/GenBank/DDBJ whole genome shotgun (WGS) entry which is preliminary data.</text>
</comment>
<sequence length="346" mass="37144">MLSYRRCPSGDVESRRASRSLPRRIVHTSVELAPPSRFRGTRNMNTKRDFLSITDISPAETRRLIGRAQELKAAPAGSATPLAGKRVALLFEKPSLRTRVSFQIGIAELGGFSLYMGQDEVGLGRREPVSDVARVLSGYVDCIVARVNSHDSLVGLAEYGGVPVINALSDLEHPCQTMADLLTIAETHGKTDGLNLAYIGDGNNVARSLCLGAPAVGMNFAIAAPHGYQLEEPTFDAASERGARADGGPRPTADAVSDANVVYTDVWTSMGDEAETAERIRAFQGYTVDGALMAQAAAGACFMHDMPAHYGEEVPPGMLEHPQSVAYQQAHNRLHAQKAVLEFLLA</sequence>
<dbReference type="GO" id="GO:0019240">
    <property type="term" value="P:citrulline biosynthetic process"/>
    <property type="evidence" value="ECO:0007669"/>
    <property type="project" value="TreeGrafter"/>
</dbReference>
<name>A0AA35TKF2_GEOBA</name>
<evidence type="ECO:0000256" key="6">
    <source>
        <dbReference type="RuleBase" id="RU003634"/>
    </source>
</evidence>
<dbReference type="InterPro" id="IPR006131">
    <property type="entry name" value="Asp_carbamoyltransf_Asp/Orn-bd"/>
</dbReference>
<evidence type="ECO:0000256" key="2">
    <source>
        <dbReference type="ARBA" id="ARBA00007805"/>
    </source>
</evidence>
<dbReference type="AlphaFoldDB" id="A0AA35TKF2"/>
<dbReference type="GO" id="GO:0016597">
    <property type="term" value="F:amino acid binding"/>
    <property type="evidence" value="ECO:0007669"/>
    <property type="project" value="InterPro"/>
</dbReference>
<dbReference type="Proteomes" id="UP001174909">
    <property type="component" value="Unassembled WGS sequence"/>
</dbReference>
<dbReference type="SUPFAM" id="SSF53671">
    <property type="entry name" value="Aspartate/ornithine carbamoyltransferase"/>
    <property type="match status" value="1"/>
</dbReference>
<dbReference type="InterPro" id="IPR002292">
    <property type="entry name" value="Orn/put_carbamltrans"/>
</dbReference>
<evidence type="ECO:0000313" key="11">
    <source>
        <dbReference type="Proteomes" id="UP001174909"/>
    </source>
</evidence>
<evidence type="ECO:0000256" key="4">
    <source>
        <dbReference type="ARBA" id="ARBA00013007"/>
    </source>
</evidence>
<accession>A0AA35TKF2</accession>
<proteinExistence type="inferred from homology"/>
<dbReference type="EMBL" id="CASHTH010003804">
    <property type="protein sequence ID" value="CAI8049562.1"/>
    <property type="molecule type" value="Genomic_DNA"/>
</dbReference>
<feature type="domain" description="Aspartate/ornithine carbamoyltransferase carbamoyl-P binding" evidence="9">
    <location>
        <begin position="48"/>
        <end position="186"/>
    </location>
</feature>
<dbReference type="EC" id="2.1.3.3" evidence="4"/>
<comment type="pathway">
    <text evidence="1">Nitrogen metabolism; urea cycle; L-citrulline from L-ornithine and carbamoyl phosphate: step 1/1.</text>
</comment>
<dbReference type="Pfam" id="PF00185">
    <property type="entry name" value="OTCace"/>
    <property type="match status" value="1"/>
</dbReference>
<comment type="subunit">
    <text evidence="3">Homotrimer.</text>
</comment>
<keyword evidence="11" id="KW-1185">Reference proteome</keyword>
<evidence type="ECO:0000313" key="10">
    <source>
        <dbReference type="EMBL" id="CAI8049562.1"/>
    </source>
</evidence>
<dbReference type="PANTHER" id="PTHR45753:SF3">
    <property type="entry name" value="ORNITHINE TRANSCARBAMYLASE, MITOCHONDRIAL"/>
    <property type="match status" value="1"/>
</dbReference>
<evidence type="ECO:0000259" key="8">
    <source>
        <dbReference type="Pfam" id="PF00185"/>
    </source>
</evidence>
<comment type="similarity">
    <text evidence="2">Belongs to the aspartate/ornithine carbamoyltransferase superfamily. OTCase family.</text>
</comment>
<dbReference type="PRINTS" id="PR00102">
    <property type="entry name" value="OTCASE"/>
</dbReference>
<keyword evidence="5 6" id="KW-0808">Transferase</keyword>
<feature type="domain" description="Aspartate/ornithine carbamoyltransferase Asp/Orn-binding" evidence="8">
    <location>
        <begin position="192"/>
        <end position="343"/>
    </location>
</feature>
<feature type="region of interest" description="Disordered" evidence="7">
    <location>
        <begin position="1"/>
        <end position="20"/>
    </location>
</feature>
<evidence type="ECO:0000256" key="3">
    <source>
        <dbReference type="ARBA" id="ARBA00011233"/>
    </source>
</evidence>
<protein>
    <recommendedName>
        <fullName evidence="4">ornithine carbamoyltransferase</fullName>
        <ecNumber evidence="4">2.1.3.3</ecNumber>
    </recommendedName>
</protein>
<dbReference type="NCBIfam" id="NF001986">
    <property type="entry name" value="PRK00779.1"/>
    <property type="match status" value="1"/>
</dbReference>
<dbReference type="GO" id="GO:0004585">
    <property type="term" value="F:ornithine carbamoyltransferase activity"/>
    <property type="evidence" value="ECO:0007669"/>
    <property type="project" value="UniProtKB-EC"/>
</dbReference>
<organism evidence="10 11">
    <name type="scientific">Geodia barretti</name>
    <name type="common">Barrett's horny sponge</name>
    <dbReference type="NCBI Taxonomy" id="519541"/>
    <lineage>
        <taxon>Eukaryota</taxon>
        <taxon>Metazoa</taxon>
        <taxon>Porifera</taxon>
        <taxon>Demospongiae</taxon>
        <taxon>Heteroscleromorpha</taxon>
        <taxon>Tetractinellida</taxon>
        <taxon>Astrophorina</taxon>
        <taxon>Geodiidae</taxon>
        <taxon>Geodia</taxon>
    </lineage>
</organism>
<evidence type="ECO:0000256" key="5">
    <source>
        <dbReference type="ARBA" id="ARBA00022679"/>
    </source>
</evidence>
<dbReference type="InterPro" id="IPR036901">
    <property type="entry name" value="Asp/Orn_carbamoylTrfase_sf"/>
</dbReference>
<evidence type="ECO:0000256" key="7">
    <source>
        <dbReference type="SAM" id="MobiDB-lite"/>
    </source>
</evidence>
<dbReference type="PANTHER" id="PTHR45753">
    <property type="entry name" value="ORNITHINE CARBAMOYLTRANSFERASE, MITOCHONDRIAL"/>
    <property type="match status" value="1"/>
</dbReference>
<reference evidence="10" key="1">
    <citation type="submission" date="2023-03" db="EMBL/GenBank/DDBJ databases">
        <authorList>
            <person name="Steffen K."/>
            <person name="Cardenas P."/>
        </authorList>
    </citation>
    <scope>NUCLEOTIDE SEQUENCE</scope>
</reference>
<dbReference type="InterPro" id="IPR006130">
    <property type="entry name" value="Asp/Orn_carbamoylTrfase"/>
</dbReference>
<dbReference type="NCBIfam" id="TIGR00658">
    <property type="entry name" value="orni_carb_tr"/>
    <property type="match status" value="1"/>
</dbReference>
<evidence type="ECO:0000259" key="9">
    <source>
        <dbReference type="Pfam" id="PF02729"/>
    </source>
</evidence>
<evidence type="ECO:0000256" key="1">
    <source>
        <dbReference type="ARBA" id="ARBA00004695"/>
    </source>
</evidence>
<dbReference type="InterPro" id="IPR006132">
    <property type="entry name" value="Asp/Orn_carbamoyltranf_P-bd"/>
</dbReference>
<dbReference type="Pfam" id="PF02729">
    <property type="entry name" value="OTCace_N"/>
    <property type="match status" value="1"/>
</dbReference>
<gene>
    <name evidence="10" type="ORF">GBAR_LOCUS27288</name>
</gene>
<dbReference type="GO" id="GO:0042450">
    <property type="term" value="P:L-arginine biosynthetic process via ornithine"/>
    <property type="evidence" value="ECO:0007669"/>
    <property type="project" value="TreeGrafter"/>
</dbReference>
<dbReference type="PRINTS" id="PR00100">
    <property type="entry name" value="AOTCASE"/>
</dbReference>
<dbReference type="Gene3D" id="3.40.50.1370">
    <property type="entry name" value="Aspartate/ornithine carbamoyltransferase"/>
    <property type="match status" value="2"/>
</dbReference>
<dbReference type="FunFam" id="3.40.50.1370:FF:000008">
    <property type="entry name" value="Ornithine carbamoyltransferase"/>
    <property type="match status" value="1"/>
</dbReference>